<feature type="region of interest" description="Disordered" evidence="1">
    <location>
        <begin position="256"/>
        <end position="349"/>
    </location>
</feature>
<feature type="compositionally biased region" description="Low complexity" evidence="1">
    <location>
        <begin position="392"/>
        <end position="408"/>
    </location>
</feature>
<feature type="compositionally biased region" description="Polar residues" evidence="1">
    <location>
        <begin position="306"/>
        <end position="319"/>
    </location>
</feature>
<dbReference type="Proteomes" id="UP000629468">
    <property type="component" value="Unassembled WGS sequence"/>
</dbReference>
<feature type="compositionally biased region" description="Pro residues" evidence="1">
    <location>
        <begin position="257"/>
        <end position="267"/>
    </location>
</feature>
<feature type="compositionally biased region" description="Pro residues" evidence="1">
    <location>
        <begin position="337"/>
        <end position="347"/>
    </location>
</feature>
<comment type="caution">
    <text evidence="2">The sequence shown here is derived from an EMBL/GenBank/DDBJ whole genome shotgun (WGS) entry which is preliminary data.</text>
</comment>
<dbReference type="AlphaFoldDB" id="A0A8H7FC30"/>
<feature type="compositionally biased region" description="Polar residues" evidence="1">
    <location>
        <begin position="268"/>
        <end position="281"/>
    </location>
</feature>
<gene>
    <name evidence="2" type="ORF">Agabi119p4_1056</name>
</gene>
<proteinExistence type="predicted"/>
<feature type="compositionally biased region" description="Low complexity" evidence="1">
    <location>
        <begin position="327"/>
        <end position="336"/>
    </location>
</feature>
<evidence type="ECO:0000313" key="3">
    <source>
        <dbReference type="Proteomes" id="UP000629468"/>
    </source>
</evidence>
<accession>A0A8H7FC30</accession>
<name>A0A8H7FC30_AGABI</name>
<organism evidence="2 3">
    <name type="scientific">Agaricus bisporus var. burnettii</name>
    <dbReference type="NCBI Taxonomy" id="192524"/>
    <lineage>
        <taxon>Eukaryota</taxon>
        <taxon>Fungi</taxon>
        <taxon>Dikarya</taxon>
        <taxon>Basidiomycota</taxon>
        <taxon>Agaricomycotina</taxon>
        <taxon>Agaricomycetes</taxon>
        <taxon>Agaricomycetidae</taxon>
        <taxon>Agaricales</taxon>
        <taxon>Agaricineae</taxon>
        <taxon>Agaricaceae</taxon>
        <taxon>Agaricus</taxon>
    </lineage>
</organism>
<reference evidence="2 3" key="1">
    <citation type="journal article" name="Sci. Rep.">
        <title>Telomere-to-telomere assembled and centromere annotated genomes of the two main subspecies of the button mushroom Agaricus bisporus reveal especially polymorphic chromosome ends.</title>
        <authorList>
            <person name="Sonnenberg A.S.M."/>
            <person name="Sedaghat-Telgerd N."/>
            <person name="Lavrijssen B."/>
            <person name="Ohm R.A."/>
            <person name="Hendrickx P.M."/>
            <person name="Scholtmeijer K."/>
            <person name="Baars J.J.P."/>
            <person name="van Peer A."/>
        </authorList>
    </citation>
    <scope>NUCLEOTIDE SEQUENCE [LARGE SCALE GENOMIC DNA]</scope>
    <source>
        <strain evidence="2 3">H119_p4</strain>
    </source>
</reference>
<evidence type="ECO:0000256" key="1">
    <source>
        <dbReference type="SAM" id="MobiDB-lite"/>
    </source>
</evidence>
<dbReference type="EMBL" id="JABXXO010000001">
    <property type="protein sequence ID" value="KAF7784891.1"/>
    <property type="molecule type" value="Genomic_DNA"/>
</dbReference>
<sequence>MPFFLRRHRTVSNINRGHFSDDNGNQNNHYRSIYSRAGAGLNTEDRAGGNVEEFGQGHGSPVQHDINAHLAPQPMQTRNEMYAPTQEYGVEGGHPRQYPHPFQSQYGANFQHQMPSQHPMGRCDPPMVYFPQSPQQGAFNCNIPSSPPPEYDWANSSSQMAVHPSNCYQYGCPHHSVPYSHPAGYPPPAGYPAAGQQYIRDAPHPTLPRTGYPPHPYGNCQCGGHHHNVPFSPPTGPPAANHQCMWNTPHYALPRTGCPPPAGPPPSQATSYPAGNNQYMGYQNAPPHPGVSSPHPVVFQPPASPQLATTMYPSGNNQYAPCKPRPSRSLTTTTSVPPTPSPPPVPVRVPVQSPPRTLLVRQTSVLLVGGALANVLESVPAALPSTPSISEPGTTRTSNTRSRTPGRS</sequence>
<evidence type="ECO:0000313" key="2">
    <source>
        <dbReference type="EMBL" id="KAF7784891.1"/>
    </source>
</evidence>
<feature type="region of interest" description="Disordered" evidence="1">
    <location>
        <begin position="381"/>
        <end position="408"/>
    </location>
</feature>
<protein>
    <submittedName>
        <fullName evidence="2">Uncharacterized protein</fullName>
    </submittedName>
</protein>